<dbReference type="GO" id="GO:0006351">
    <property type="term" value="P:DNA-templated transcription"/>
    <property type="evidence" value="ECO:0007669"/>
    <property type="project" value="InterPro"/>
</dbReference>
<dbReference type="PANTHER" id="PTHR47424">
    <property type="entry name" value="REGULATORY PROTEIN GAL4"/>
    <property type="match status" value="1"/>
</dbReference>
<comment type="caution">
    <text evidence="5">The sequence shown here is derived from an EMBL/GenBank/DDBJ whole genome shotgun (WGS) entry which is preliminary data.</text>
</comment>
<dbReference type="Pfam" id="PF04082">
    <property type="entry name" value="Fungal_trans"/>
    <property type="match status" value="1"/>
</dbReference>
<reference evidence="5" key="1">
    <citation type="submission" date="2022-12" db="EMBL/GenBank/DDBJ databases">
        <authorList>
            <person name="Petersen C."/>
        </authorList>
    </citation>
    <scope>NUCLEOTIDE SEQUENCE</scope>
    <source>
        <strain evidence="5">IBT 29677</strain>
    </source>
</reference>
<dbReference type="SMART" id="SM00906">
    <property type="entry name" value="Fungal_trans"/>
    <property type="match status" value="1"/>
</dbReference>
<evidence type="ECO:0000256" key="1">
    <source>
        <dbReference type="ARBA" id="ARBA00023015"/>
    </source>
</evidence>
<evidence type="ECO:0000256" key="2">
    <source>
        <dbReference type="ARBA" id="ARBA00023163"/>
    </source>
</evidence>
<keyword evidence="1" id="KW-0805">Transcription regulation</keyword>
<dbReference type="GO" id="GO:0000435">
    <property type="term" value="P:positive regulation of transcription from RNA polymerase II promoter by galactose"/>
    <property type="evidence" value="ECO:0007669"/>
    <property type="project" value="TreeGrafter"/>
</dbReference>
<sequence>MTRAPLESEVREGAIKRSIGQSNVPLESSPLSGNWEWDERAGRANSNRFVDGMASLTSDPNGSGYLGVASGAALLRVTDPNPNGSEDQIASGQIIEPSNMPTLRIPYSSDSLGELDPFVKQYFNLFHKSYPIIHEATFRAQFMHVLPRPKAKAWEVLLFVVAAVGAFTASTQPSQEDVGLFEAAKARMSFDMLETGSIHLVQALTLISNYMQKRNKPNSGYHYMGLARRTAMAIGLHKEIQSPTMNLFEREMRRRIWHCLYIFDVGAIITFSRPLDFPSNGVDAELPMDVHDTAITLGTRQTPHFATETTIYTHMRAQVAFHMATSEIYSKMISTSFPSASELIEADDRLISHWLSSLPPYFQEDATQDVTFRLCHSILRWRYRNFRTLMYRPILIRRVMSRRGQIATNGEEPNYHEDIAIERCLQAARESVQLISAYWLNEHKNTMACWYGLYFLFQAVLIPIYCLRNDPQCAAADEWREQITQAMRTIESMSHIIESASLFLEKIRSIANLYPLMWPNLDIAHMDGFDTSLQASTITDFMNQIPGFE</sequence>
<organism evidence="5 6">
    <name type="scientific">Penicillium cosmopolitanum</name>
    <dbReference type="NCBI Taxonomy" id="1131564"/>
    <lineage>
        <taxon>Eukaryota</taxon>
        <taxon>Fungi</taxon>
        <taxon>Dikarya</taxon>
        <taxon>Ascomycota</taxon>
        <taxon>Pezizomycotina</taxon>
        <taxon>Eurotiomycetes</taxon>
        <taxon>Eurotiomycetidae</taxon>
        <taxon>Eurotiales</taxon>
        <taxon>Aspergillaceae</taxon>
        <taxon>Penicillium</taxon>
    </lineage>
</organism>
<reference evidence="5" key="2">
    <citation type="journal article" date="2023" name="IMA Fungus">
        <title>Comparative genomic study of the Penicillium genus elucidates a diverse pangenome and 15 lateral gene transfer events.</title>
        <authorList>
            <person name="Petersen C."/>
            <person name="Sorensen T."/>
            <person name="Nielsen M.R."/>
            <person name="Sondergaard T.E."/>
            <person name="Sorensen J.L."/>
            <person name="Fitzpatrick D.A."/>
            <person name="Frisvad J.C."/>
            <person name="Nielsen K.L."/>
        </authorList>
    </citation>
    <scope>NUCLEOTIDE SEQUENCE</scope>
    <source>
        <strain evidence="5">IBT 29677</strain>
    </source>
</reference>
<dbReference type="PANTHER" id="PTHR47424:SF2">
    <property type="entry name" value="TRANSCRIPTION FACTOR DOMAIN-CONTAINING PROTEIN-RELATED"/>
    <property type="match status" value="1"/>
</dbReference>
<dbReference type="GO" id="GO:0008270">
    <property type="term" value="F:zinc ion binding"/>
    <property type="evidence" value="ECO:0007669"/>
    <property type="project" value="InterPro"/>
</dbReference>
<dbReference type="CDD" id="cd12148">
    <property type="entry name" value="fungal_TF_MHR"/>
    <property type="match status" value="1"/>
</dbReference>
<keyword evidence="3" id="KW-0539">Nucleus</keyword>
<evidence type="ECO:0000259" key="4">
    <source>
        <dbReference type="SMART" id="SM00906"/>
    </source>
</evidence>
<evidence type="ECO:0000313" key="6">
    <source>
        <dbReference type="Proteomes" id="UP001147747"/>
    </source>
</evidence>
<dbReference type="GeneID" id="81370224"/>
<keyword evidence="2" id="KW-0804">Transcription</keyword>
<gene>
    <name evidence="5" type="ORF">N7509_006607</name>
</gene>
<dbReference type="AlphaFoldDB" id="A0A9X0B7L5"/>
<dbReference type="Proteomes" id="UP001147747">
    <property type="component" value="Unassembled WGS sequence"/>
</dbReference>
<keyword evidence="6" id="KW-1185">Reference proteome</keyword>
<dbReference type="GO" id="GO:0005634">
    <property type="term" value="C:nucleus"/>
    <property type="evidence" value="ECO:0007669"/>
    <property type="project" value="TreeGrafter"/>
</dbReference>
<dbReference type="OrthoDB" id="2283488at2759"/>
<feature type="domain" description="Xylanolytic transcriptional activator regulatory" evidence="4">
    <location>
        <begin position="220"/>
        <end position="293"/>
    </location>
</feature>
<dbReference type="InterPro" id="IPR007219">
    <property type="entry name" value="XnlR_reg_dom"/>
</dbReference>
<name>A0A9X0B7L5_9EURO</name>
<evidence type="ECO:0000256" key="3">
    <source>
        <dbReference type="ARBA" id="ARBA00023242"/>
    </source>
</evidence>
<dbReference type="InterPro" id="IPR051127">
    <property type="entry name" value="Fungal_SecMet_Regulators"/>
</dbReference>
<protein>
    <recommendedName>
        <fullName evidence="4">Xylanolytic transcriptional activator regulatory domain-containing protein</fullName>
    </recommendedName>
</protein>
<proteinExistence type="predicted"/>
<dbReference type="GO" id="GO:0000978">
    <property type="term" value="F:RNA polymerase II cis-regulatory region sequence-specific DNA binding"/>
    <property type="evidence" value="ECO:0007669"/>
    <property type="project" value="TreeGrafter"/>
</dbReference>
<accession>A0A9X0B7L5</accession>
<dbReference type="GO" id="GO:0000981">
    <property type="term" value="F:DNA-binding transcription factor activity, RNA polymerase II-specific"/>
    <property type="evidence" value="ECO:0007669"/>
    <property type="project" value="TreeGrafter"/>
</dbReference>
<dbReference type="RefSeq" id="XP_056486795.1">
    <property type="nucleotide sequence ID" value="XM_056631244.1"/>
</dbReference>
<dbReference type="EMBL" id="JAPZBU010000008">
    <property type="protein sequence ID" value="KAJ5391117.1"/>
    <property type="molecule type" value="Genomic_DNA"/>
</dbReference>
<evidence type="ECO:0000313" key="5">
    <source>
        <dbReference type="EMBL" id="KAJ5391117.1"/>
    </source>
</evidence>